<organism evidence="1 2">
    <name type="scientific">Cymbomonas tetramitiformis</name>
    <dbReference type="NCBI Taxonomy" id="36881"/>
    <lineage>
        <taxon>Eukaryota</taxon>
        <taxon>Viridiplantae</taxon>
        <taxon>Chlorophyta</taxon>
        <taxon>Pyramimonadophyceae</taxon>
        <taxon>Pyramimonadales</taxon>
        <taxon>Pyramimonadaceae</taxon>
        <taxon>Cymbomonas</taxon>
    </lineage>
</organism>
<accession>A0AAE0LI44</accession>
<keyword evidence="2" id="KW-1185">Reference proteome</keyword>
<dbReference type="EMBL" id="LGRX02001739">
    <property type="protein sequence ID" value="KAK3285619.1"/>
    <property type="molecule type" value="Genomic_DNA"/>
</dbReference>
<protein>
    <submittedName>
        <fullName evidence="1">Uncharacterized protein</fullName>
    </submittedName>
</protein>
<name>A0AAE0LI44_9CHLO</name>
<reference evidence="1 2" key="1">
    <citation type="journal article" date="2015" name="Genome Biol. Evol.">
        <title>Comparative Genomics of a Bacterivorous Green Alga Reveals Evolutionary Causalities and Consequences of Phago-Mixotrophic Mode of Nutrition.</title>
        <authorList>
            <person name="Burns J.A."/>
            <person name="Paasch A."/>
            <person name="Narechania A."/>
            <person name="Kim E."/>
        </authorList>
    </citation>
    <scope>NUCLEOTIDE SEQUENCE [LARGE SCALE GENOMIC DNA]</scope>
    <source>
        <strain evidence="1 2">PLY_AMNH</strain>
    </source>
</reference>
<dbReference type="Proteomes" id="UP001190700">
    <property type="component" value="Unassembled WGS sequence"/>
</dbReference>
<dbReference type="AlphaFoldDB" id="A0AAE0LI44"/>
<evidence type="ECO:0000313" key="1">
    <source>
        <dbReference type="EMBL" id="KAK3285619.1"/>
    </source>
</evidence>
<sequence length="150" mass="15251">MLSYCHMALKLGELALIVMDEQFVSMPTDSKSGEGGVGGQGEMGGGRRWRWWWCGGGGGGMGGGGGCMGGSEMGVLVVVMVEEEMGLVGLAVVMVAQGGGMEVVMVVGMEAEGAMEVAVAGVKEGAEAKAEVRDMEDTEVSVGGLEQKVG</sequence>
<evidence type="ECO:0000313" key="2">
    <source>
        <dbReference type="Proteomes" id="UP001190700"/>
    </source>
</evidence>
<comment type="caution">
    <text evidence="1">The sequence shown here is derived from an EMBL/GenBank/DDBJ whole genome shotgun (WGS) entry which is preliminary data.</text>
</comment>
<proteinExistence type="predicted"/>
<gene>
    <name evidence="1" type="ORF">CYMTET_6796</name>
</gene>